<feature type="region of interest" description="Disordered" evidence="1">
    <location>
        <begin position="132"/>
        <end position="220"/>
    </location>
</feature>
<feature type="region of interest" description="Disordered" evidence="1">
    <location>
        <begin position="1"/>
        <end position="90"/>
    </location>
</feature>
<gene>
    <name evidence="2" type="ORF">PPN31114_03136</name>
</gene>
<feature type="compositionally biased region" description="Basic and acidic residues" evidence="1">
    <location>
        <begin position="178"/>
        <end position="196"/>
    </location>
</feature>
<evidence type="ECO:0000313" key="3">
    <source>
        <dbReference type="Proteomes" id="UP000366945"/>
    </source>
</evidence>
<evidence type="ECO:0000256" key="1">
    <source>
        <dbReference type="SAM" id="MobiDB-lite"/>
    </source>
</evidence>
<proteinExistence type="predicted"/>
<dbReference type="EMBL" id="CABPSK010000003">
    <property type="protein sequence ID" value="VVE21062.1"/>
    <property type="molecule type" value="Genomic_DNA"/>
</dbReference>
<sequence>MQAPRSPPSPHGDGERGGNAPLGRRPRRHIQRRTKPCSQWPAKRHTRGRQPVGEQMGQISRTQRQCPWGHVPPSIDTGGNEQHQRQQRMRHAAMTEHAGNRQRYWGKPLSQQTLGMIDIGQQRADKRQWPRVNAGRPTGAVHQPCRADTENKMTSGLHEERKRGKTRRPSSTLALLGVDRDDSAFRTRDRPARRAAESTTDASGFLRRSPHDASSGTPPR</sequence>
<name>A0A5E4W8L2_9BURK</name>
<feature type="compositionally biased region" description="Basic and acidic residues" evidence="1">
    <location>
        <begin position="145"/>
        <end position="162"/>
    </location>
</feature>
<dbReference type="AlphaFoldDB" id="A0A5E4W8L2"/>
<organism evidence="2 3">
    <name type="scientific">Pandoraea pneumonica</name>
    <dbReference type="NCBI Taxonomy" id="2508299"/>
    <lineage>
        <taxon>Bacteria</taxon>
        <taxon>Pseudomonadati</taxon>
        <taxon>Pseudomonadota</taxon>
        <taxon>Betaproteobacteria</taxon>
        <taxon>Burkholderiales</taxon>
        <taxon>Burkholderiaceae</taxon>
        <taxon>Pandoraea</taxon>
    </lineage>
</organism>
<feature type="compositionally biased region" description="Basic residues" evidence="1">
    <location>
        <begin position="24"/>
        <end position="35"/>
    </location>
</feature>
<dbReference type="Proteomes" id="UP000366945">
    <property type="component" value="Unassembled WGS sequence"/>
</dbReference>
<evidence type="ECO:0000313" key="2">
    <source>
        <dbReference type="EMBL" id="VVE21062.1"/>
    </source>
</evidence>
<protein>
    <submittedName>
        <fullName evidence="2">Uncharacterized protein</fullName>
    </submittedName>
</protein>
<keyword evidence="3" id="KW-1185">Reference proteome</keyword>
<reference evidence="2 3" key="1">
    <citation type="submission" date="2019-08" db="EMBL/GenBank/DDBJ databases">
        <authorList>
            <person name="Peeters C."/>
        </authorList>
    </citation>
    <scope>NUCLEOTIDE SEQUENCE [LARGE SCALE GENOMIC DNA]</scope>
    <source>
        <strain evidence="2 3">LMG 31114</strain>
    </source>
</reference>
<feature type="compositionally biased region" description="Pro residues" evidence="1">
    <location>
        <begin position="1"/>
        <end position="10"/>
    </location>
</feature>
<accession>A0A5E4W8L2</accession>